<evidence type="ECO:0000256" key="1">
    <source>
        <dbReference type="ARBA" id="ARBA00022553"/>
    </source>
</evidence>
<evidence type="ECO:0000259" key="3">
    <source>
        <dbReference type="PROSITE" id="PS50110"/>
    </source>
</evidence>
<dbReference type="PANTHER" id="PTHR44591:SF25">
    <property type="entry name" value="CHEMOTAXIS TWO-COMPONENT RESPONSE REGULATOR"/>
    <property type="match status" value="1"/>
</dbReference>
<dbReference type="SMART" id="SM00448">
    <property type="entry name" value="REC"/>
    <property type="match status" value="1"/>
</dbReference>
<keyword evidence="5" id="KW-1185">Reference proteome</keyword>
<dbReference type="Proteomes" id="UP000556329">
    <property type="component" value="Unassembled WGS sequence"/>
</dbReference>
<organism evidence="4 5">
    <name type="scientific">Mesorhizobium sangaii</name>
    <dbReference type="NCBI Taxonomy" id="505389"/>
    <lineage>
        <taxon>Bacteria</taxon>
        <taxon>Pseudomonadati</taxon>
        <taxon>Pseudomonadota</taxon>
        <taxon>Alphaproteobacteria</taxon>
        <taxon>Hyphomicrobiales</taxon>
        <taxon>Phyllobacteriaceae</taxon>
        <taxon>Mesorhizobium</taxon>
    </lineage>
</organism>
<dbReference type="Pfam" id="PF00072">
    <property type="entry name" value="Response_reg"/>
    <property type="match status" value="1"/>
</dbReference>
<dbReference type="EMBL" id="JACHEF010000006">
    <property type="protein sequence ID" value="MBB6412840.1"/>
    <property type="molecule type" value="Genomic_DNA"/>
</dbReference>
<evidence type="ECO:0000256" key="2">
    <source>
        <dbReference type="PROSITE-ProRule" id="PRU00169"/>
    </source>
</evidence>
<dbReference type="GO" id="GO:0000160">
    <property type="term" value="P:phosphorelay signal transduction system"/>
    <property type="evidence" value="ECO:0007669"/>
    <property type="project" value="InterPro"/>
</dbReference>
<dbReference type="PROSITE" id="PS50110">
    <property type="entry name" value="RESPONSE_REGULATORY"/>
    <property type="match status" value="1"/>
</dbReference>
<feature type="domain" description="Response regulatory" evidence="3">
    <location>
        <begin position="6"/>
        <end position="120"/>
    </location>
</feature>
<keyword evidence="1 2" id="KW-0597">Phosphoprotein</keyword>
<reference evidence="4 5" key="1">
    <citation type="submission" date="2020-08" db="EMBL/GenBank/DDBJ databases">
        <title>Genomic Encyclopedia of Type Strains, Phase IV (KMG-IV): sequencing the most valuable type-strain genomes for metagenomic binning, comparative biology and taxonomic classification.</title>
        <authorList>
            <person name="Goeker M."/>
        </authorList>
    </citation>
    <scope>NUCLEOTIDE SEQUENCE [LARGE SCALE GENOMIC DNA]</scope>
    <source>
        <strain evidence="4 5">DSM 100039</strain>
    </source>
</reference>
<dbReference type="InterPro" id="IPR001789">
    <property type="entry name" value="Sig_transdc_resp-reg_receiver"/>
</dbReference>
<dbReference type="InterPro" id="IPR011006">
    <property type="entry name" value="CheY-like_superfamily"/>
</dbReference>
<sequence>MPKIPMVAIVDDDEAIRTSTANLIRSCGFAANLFASGEELLRSPRLADACCVITDVQMPEMNGLELQALLLARGHTVPVILITAYPDERTRQNALAAGAAGFFYKPFDAAAMIRCIDDALNWPRENKSD</sequence>
<comment type="caution">
    <text evidence="4">The sequence shown here is derived from an EMBL/GenBank/DDBJ whole genome shotgun (WGS) entry which is preliminary data.</text>
</comment>
<accession>A0A841PQD7</accession>
<dbReference type="PANTHER" id="PTHR44591">
    <property type="entry name" value="STRESS RESPONSE REGULATOR PROTEIN 1"/>
    <property type="match status" value="1"/>
</dbReference>
<dbReference type="InterPro" id="IPR050595">
    <property type="entry name" value="Bact_response_regulator"/>
</dbReference>
<evidence type="ECO:0000313" key="4">
    <source>
        <dbReference type="EMBL" id="MBB6412840.1"/>
    </source>
</evidence>
<feature type="modified residue" description="4-aspartylphosphate" evidence="2">
    <location>
        <position position="55"/>
    </location>
</feature>
<evidence type="ECO:0000313" key="5">
    <source>
        <dbReference type="Proteomes" id="UP000556329"/>
    </source>
</evidence>
<dbReference type="Gene3D" id="3.40.50.2300">
    <property type="match status" value="1"/>
</dbReference>
<gene>
    <name evidence="4" type="ORF">HNQ71_005532</name>
</gene>
<name>A0A841PQD7_9HYPH</name>
<dbReference type="SUPFAM" id="SSF52172">
    <property type="entry name" value="CheY-like"/>
    <property type="match status" value="1"/>
</dbReference>
<protein>
    <submittedName>
        <fullName evidence="4">FixJ family two-component response regulator</fullName>
    </submittedName>
</protein>
<dbReference type="AlphaFoldDB" id="A0A841PQD7"/>
<proteinExistence type="predicted"/>
<dbReference type="RefSeq" id="WP_343068257.1">
    <property type="nucleotide sequence ID" value="NZ_JACHEF010000006.1"/>
</dbReference>